<organism evidence="2 3">
    <name type="scientific">Methylococcus geothermalis</name>
    <dbReference type="NCBI Taxonomy" id="2681310"/>
    <lineage>
        <taxon>Bacteria</taxon>
        <taxon>Pseudomonadati</taxon>
        <taxon>Pseudomonadota</taxon>
        <taxon>Gammaproteobacteria</taxon>
        <taxon>Methylococcales</taxon>
        <taxon>Methylococcaceae</taxon>
        <taxon>Methylococcus</taxon>
    </lineage>
</organism>
<dbReference type="AlphaFoldDB" id="A0A858Q7S7"/>
<name>A0A858Q7S7_9GAMM</name>
<dbReference type="EMBL" id="CP046565">
    <property type="protein sequence ID" value="QJD29877.1"/>
    <property type="molecule type" value="Genomic_DNA"/>
</dbReference>
<dbReference type="RefSeq" id="WP_169603158.1">
    <property type="nucleotide sequence ID" value="NZ_CP046565.1"/>
</dbReference>
<keyword evidence="3" id="KW-1185">Reference proteome</keyword>
<dbReference type="KEGG" id="metu:GNH96_07740"/>
<gene>
    <name evidence="2" type="ORF">GNH96_07740</name>
</gene>
<dbReference type="Proteomes" id="UP000503004">
    <property type="component" value="Chromosome"/>
</dbReference>
<protein>
    <submittedName>
        <fullName evidence="2">Uncharacterized protein</fullName>
    </submittedName>
</protein>
<evidence type="ECO:0000313" key="2">
    <source>
        <dbReference type="EMBL" id="QJD29877.1"/>
    </source>
</evidence>
<reference evidence="3" key="1">
    <citation type="submission" date="2019-12" db="EMBL/GenBank/DDBJ databases">
        <authorList>
            <person name="Awala S.I."/>
            <person name="Rhee S.K."/>
        </authorList>
    </citation>
    <scope>NUCLEOTIDE SEQUENCE [LARGE SCALE GENOMIC DNA]</scope>
    <source>
        <strain evidence="3">IM1</strain>
    </source>
</reference>
<feature type="region of interest" description="Disordered" evidence="1">
    <location>
        <begin position="1"/>
        <end position="23"/>
    </location>
</feature>
<sequence>MTDLDPHPHHEPPEAGTCDRPDRRQVLDKLKTLAAYTPPVMLTLLLSRRASAFSTPPPPPGGF</sequence>
<evidence type="ECO:0000256" key="1">
    <source>
        <dbReference type="SAM" id="MobiDB-lite"/>
    </source>
</evidence>
<proteinExistence type="predicted"/>
<accession>A0A858Q7S7</accession>
<evidence type="ECO:0000313" key="3">
    <source>
        <dbReference type="Proteomes" id="UP000503004"/>
    </source>
</evidence>